<dbReference type="Proteomes" id="UP000324897">
    <property type="component" value="Unassembled WGS sequence"/>
</dbReference>
<feature type="compositionally biased region" description="Pro residues" evidence="1">
    <location>
        <begin position="57"/>
        <end position="71"/>
    </location>
</feature>
<dbReference type="EMBL" id="RWGY01000009">
    <property type="protein sequence ID" value="TVU35187.1"/>
    <property type="molecule type" value="Genomic_DNA"/>
</dbReference>
<evidence type="ECO:0000313" key="2">
    <source>
        <dbReference type="EMBL" id="TVU35187.1"/>
    </source>
</evidence>
<name>A0A5J9VI56_9POAL</name>
<keyword evidence="3" id="KW-1185">Reference proteome</keyword>
<dbReference type="Gramene" id="TVU35187">
    <property type="protein sequence ID" value="TVU35187"/>
    <property type="gene ID" value="EJB05_17064"/>
</dbReference>
<evidence type="ECO:0000313" key="3">
    <source>
        <dbReference type="Proteomes" id="UP000324897"/>
    </source>
</evidence>
<evidence type="ECO:0000256" key="1">
    <source>
        <dbReference type="SAM" id="MobiDB-lite"/>
    </source>
</evidence>
<feature type="region of interest" description="Disordered" evidence="1">
    <location>
        <begin position="91"/>
        <end position="110"/>
    </location>
</feature>
<protein>
    <submittedName>
        <fullName evidence="2">Uncharacterized protein</fullName>
    </submittedName>
</protein>
<sequence length="156" mass="16718">MLGCEVTTFVPIVPRLPSLSSPQSHKRCGQHPGDGRSILRFLFPPPNPSRQVSRGAAPPPPPPPPSPPRPRAAPLLVRDPSLRGDRCSRVLEAPRRNGEQQDVTGIDEAAPGPVSLEKQAFALISSVAIEVVRLSDDIFIVTLPTTCLMVCLSHGT</sequence>
<gene>
    <name evidence="2" type="ORF">EJB05_17064</name>
</gene>
<comment type="caution">
    <text evidence="2">The sequence shown here is derived from an EMBL/GenBank/DDBJ whole genome shotgun (WGS) entry which is preliminary data.</text>
</comment>
<proteinExistence type="predicted"/>
<dbReference type="AlphaFoldDB" id="A0A5J9VI56"/>
<accession>A0A5J9VI56</accession>
<dbReference type="PRINTS" id="PR00049">
    <property type="entry name" value="WILMSTUMOUR"/>
</dbReference>
<feature type="non-terminal residue" evidence="2">
    <location>
        <position position="1"/>
    </location>
</feature>
<feature type="region of interest" description="Disordered" evidence="1">
    <location>
        <begin position="15"/>
        <end position="78"/>
    </location>
</feature>
<reference evidence="2 3" key="1">
    <citation type="journal article" date="2019" name="Sci. Rep.">
        <title>A high-quality genome of Eragrostis curvula grass provides insights into Poaceae evolution and supports new strategies to enhance forage quality.</title>
        <authorList>
            <person name="Carballo J."/>
            <person name="Santos B.A.C.M."/>
            <person name="Zappacosta D."/>
            <person name="Garbus I."/>
            <person name="Selva J.P."/>
            <person name="Gallo C.A."/>
            <person name="Diaz A."/>
            <person name="Albertini E."/>
            <person name="Caccamo M."/>
            <person name="Echenique V."/>
        </authorList>
    </citation>
    <scope>NUCLEOTIDE SEQUENCE [LARGE SCALE GENOMIC DNA]</scope>
    <source>
        <strain evidence="3">cv. Victoria</strain>
        <tissue evidence="2">Leaf</tissue>
    </source>
</reference>
<organism evidence="2 3">
    <name type="scientific">Eragrostis curvula</name>
    <name type="common">weeping love grass</name>
    <dbReference type="NCBI Taxonomy" id="38414"/>
    <lineage>
        <taxon>Eukaryota</taxon>
        <taxon>Viridiplantae</taxon>
        <taxon>Streptophyta</taxon>
        <taxon>Embryophyta</taxon>
        <taxon>Tracheophyta</taxon>
        <taxon>Spermatophyta</taxon>
        <taxon>Magnoliopsida</taxon>
        <taxon>Liliopsida</taxon>
        <taxon>Poales</taxon>
        <taxon>Poaceae</taxon>
        <taxon>PACMAD clade</taxon>
        <taxon>Chloridoideae</taxon>
        <taxon>Eragrostideae</taxon>
        <taxon>Eragrostidinae</taxon>
        <taxon>Eragrostis</taxon>
    </lineage>
</organism>